<feature type="compositionally biased region" description="Basic and acidic residues" evidence="1">
    <location>
        <begin position="119"/>
        <end position="136"/>
    </location>
</feature>
<dbReference type="AlphaFoldDB" id="A0A5B8MFP5"/>
<evidence type="ECO:0008006" key="5">
    <source>
        <dbReference type="Google" id="ProtNLM"/>
    </source>
</evidence>
<dbReference type="STRING" id="1764295.A0A5B8MFP5"/>
<reference evidence="3 4" key="1">
    <citation type="submission" date="2018-07" db="EMBL/GenBank/DDBJ databases">
        <title>The complete nuclear genome of the prasinophyte Chloropicon primus (CCMP1205).</title>
        <authorList>
            <person name="Pombert J.-F."/>
            <person name="Otis C."/>
            <person name="Turmel M."/>
            <person name="Lemieux C."/>
        </authorList>
    </citation>
    <scope>NUCLEOTIDE SEQUENCE [LARGE SCALE GENOMIC DNA]</scope>
    <source>
        <strain evidence="3 4">CCMP1205</strain>
    </source>
</reference>
<dbReference type="Pfam" id="PF08642">
    <property type="entry name" value="Rxt3"/>
    <property type="match status" value="1"/>
</dbReference>
<evidence type="ECO:0000313" key="4">
    <source>
        <dbReference type="Proteomes" id="UP000316726"/>
    </source>
</evidence>
<protein>
    <recommendedName>
        <fullName evidence="5">Histone deacetylation protein Rxt3</fullName>
    </recommendedName>
</protein>
<feature type="compositionally biased region" description="Basic and acidic residues" evidence="1">
    <location>
        <begin position="166"/>
        <end position="182"/>
    </location>
</feature>
<feature type="compositionally biased region" description="Low complexity" evidence="1">
    <location>
        <begin position="107"/>
        <end position="118"/>
    </location>
</feature>
<dbReference type="SUPFAM" id="SSF69848">
    <property type="entry name" value="LCCL domain"/>
    <property type="match status" value="1"/>
</dbReference>
<dbReference type="Proteomes" id="UP000316726">
    <property type="component" value="Chromosome 1"/>
</dbReference>
<evidence type="ECO:0000313" key="2">
    <source>
        <dbReference type="EMBL" id="CAD9720627.1"/>
    </source>
</evidence>
<sequence>MDEMAARENKDTKEKKVHSRSGGSEDGEERPAKVAKTASDDSAPGKNEGGDNDSGKDAGSPRNEDHNDNNSNDNKDSEENPRSRSPAEANEANVAAPTRRSLRPRRPTSMVKGNSSGNGKDKGEKEDKKASKEKEGTQNGGGQANAGATAKREKGESGSGSGSSAAKEKEAKAKREKEERESLHYNGFPLDISNLSKTTKPVKLDSNSCVRILIGREYLSSNNRQVRSRQLWGSEVYTEDSDVVAVLVHMGFINLTLIDSVASDIRSLSVQLKVLPLQASYVSSNSNNIRSRSWNSFDQEEARCSYSIKSCTASLVNGEDIKLYPAPGAFAIIPPTFVPAATERVVNTRSSASSTDRKNRFKQEVTLQYNLCNEPWLKYVMASVADQGLQASKWTSARLHSEVLYAESQTTRYELSIMESQSPSTANGGESGFGGQEKDLFQWSKCNEISPLSEMRKVGVPFPPAEVKVLEQGVEWEHLKWGPNGVHIRDNFYPLSRIHFMERQEAPSSA</sequence>
<gene>
    <name evidence="3" type="ORF">A3770_01p10030</name>
    <name evidence="2" type="ORF">CPRI1469_LOCUS9500</name>
</gene>
<keyword evidence="4" id="KW-1185">Reference proteome</keyword>
<reference evidence="2" key="2">
    <citation type="submission" date="2021-01" db="EMBL/GenBank/DDBJ databases">
        <authorList>
            <person name="Corre E."/>
            <person name="Pelletier E."/>
            <person name="Niang G."/>
            <person name="Scheremetjew M."/>
            <person name="Finn R."/>
            <person name="Kale V."/>
            <person name="Holt S."/>
            <person name="Cochrane G."/>
            <person name="Meng A."/>
            <person name="Brown T."/>
            <person name="Cohen L."/>
        </authorList>
    </citation>
    <scope>NUCLEOTIDE SEQUENCE</scope>
    <source>
        <strain evidence="2">CCMP1205</strain>
    </source>
</reference>
<dbReference type="InterPro" id="IPR013951">
    <property type="entry name" value="Rxt3"/>
</dbReference>
<evidence type="ECO:0000313" key="3">
    <source>
        <dbReference type="EMBL" id="QDZ18485.1"/>
    </source>
</evidence>
<feature type="compositionally biased region" description="Low complexity" evidence="1">
    <location>
        <begin position="86"/>
        <end position="99"/>
    </location>
</feature>
<dbReference type="Gene3D" id="2.170.130.20">
    <property type="entry name" value="LCCL-like domain"/>
    <property type="match status" value="1"/>
</dbReference>
<evidence type="ECO:0000256" key="1">
    <source>
        <dbReference type="SAM" id="MobiDB-lite"/>
    </source>
</evidence>
<dbReference type="EMBL" id="CP031034">
    <property type="protein sequence ID" value="QDZ18485.1"/>
    <property type="molecule type" value="Genomic_DNA"/>
</dbReference>
<accession>A0A5B8MFP5</accession>
<proteinExistence type="predicted"/>
<feature type="region of interest" description="Disordered" evidence="1">
    <location>
        <begin position="1"/>
        <end position="182"/>
    </location>
</feature>
<dbReference type="InterPro" id="IPR036609">
    <property type="entry name" value="LCCL_sf"/>
</dbReference>
<feature type="compositionally biased region" description="Basic and acidic residues" evidence="1">
    <location>
        <begin position="1"/>
        <end position="14"/>
    </location>
</feature>
<name>A0A5B8MFP5_9CHLO</name>
<dbReference type="OrthoDB" id="3596986at2759"/>
<dbReference type="EMBL" id="HBHL01014467">
    <property type="protein sequence ID" value="CAD9720627.1"/>
    <property type="molecule type" value="Transcribed_RNA"/>
</dbReference>
<organism evidence="3 4">
    <name type="scientific">Chloropicon primus</name>
    <dbReference type="NCBI Taxonomy" id="1764295"/>
    <lineage>
        <taxon>Eukaryota</taxon>
        <taxon>Viridiplantae</taxon>
        <taxon>Chlorophyta</taxon>
        <taxon>Chloropicophyceae</taxon>
        <taxon>Chloropicales</taxon>
        <taxon>Chloropicaceae</taxon>
        <taxon>Chloropicon</taxon>
    </lineage>
</organism>
<feature type="compositionally biased region" description="Basic and acidic residues" evidence="1">
    <location>
        <begin position="62"/>
        <end position="82"/>
    </location>
</feature>